<organism evidence="1 2">
    <name type="scientific">Phanerochaete sordida</name>
    <dbReference type="NCBI Taxonomy" id="48140"/>
    <lineage>
        <taxon>Eukaryota</taxon>
        <taxon>Fungi</taxon>
        <taxon>Dikarya</taxon>
        <taxon>Basidiomycota</taxon>
        <taxon>Agaricomycotina</taxon>
        <taxon>Agaricomycetes</taxon>
        <taxon>Polyporales</taxon>
        <taxon>Phanerochaetaceae</taxon>
        <taxon>Phanerochaete</taxon>
    </lineage>
</organism>
<sequence length="114" mass="12576">MQASCTRLLALKASKELVTELTGVDTGRLKWPPSSSAASRRRTDHDLDVLLSSNKTPYAFPSLVQPTEVATPHHAFEQDQDAVDRPRARDVKSIEVLLASCKVAQDITQEIDSF</sequence>
<keyword evidence="2" id="KW-1185">Reference proteome</keyword>
<dbReference type="Proteomes" id="UP000703269">
    <property type="component" value="Unassembled WGS sequence"/>
</dbReference>
<proteinExistence type="predicted"/>
<protein>
    <submittedName>
        <fullName evidence="1">Uncharacterized protein</fullName>
    </submittedName>
</protein>
<evidence type="ECO:0000313" key="2">
    <source>
        <dbReference type="Proteomes" id="UP000703269"/>
    </source>
</evidence>
<comment type="caution">
    <text evidence="1">The sequence shown here is derived from an EMBL/GenBank/DDBJ whole genome shotgun (WGS) entry which is preliminary data.</text>
</comment>
<reference evidence="1 2" key="1">
    <citation type="submission" date="2021-08" db="EMBL/GenBank/DDBJ databases">
        <title>Draft Genome Sequence of Phanerochaete sordida strain YK-624.</title>
        <authorList>
            <person name="Mori T."/>
            <person name="Dohra H."/>
            <person name="Suzuki T."/>
            <person name="Kawagishi H."/>
            <person name="Hirai H."/>
        </authorList>
    </citation>
    <scope>NUCLEOTIDE SEQUENCE [LARGE SCALE GENOMIC DNA]</scope>
    <source>
        <strain evidence="1 2">YK-624</strain>
    </source>
</reference>
<accession>A0A9P3LLM3</accession>
<name>A0A9P3LLM3_9APHY</name>
<evidence type="ECO:0000313" key="1">
    <source>
        <dbReference type="EMBL" id="GJE99535.1"/>
    </source>
</evidence>
<dbReference type="EMBL" id="BPQB01000112">
    <property type="protein sequence ID" value="GJE99535.1"/>
    <property type="molecule type" value="Genomic_DNA"/>
</dbReference>
<gene>
    <name evidence="1" type="ORF">PsYK624_158020</name>
</gene>
<dbReference type="AlphaFoldDB" id="A0A9P3LLM3"/>